<reference evidence="2" key="1">
    <citation type="journal article" date="2014" name="Int. J. Syst. Evol. Microbiol.">
        <title>Complete genome sequence of Corynebacterium casei LMG S-19264T (=DSM 44701T), isolated from a smear-ripened cheese.</title>
        <authorList>
            <consortium name="US DOE Joint Genome Institute (JGI-PGF)"/>
            <person name="Walter F."/>
            <person name="Albersmeier A."/>
            <person name="Kalinowski J."/>
            <person name="Ruckert C."/>
        </authorList>
    </citation>
    <scope>NUCLEOTIDE SEQUENCE</scope>
    <source>
        <strain evidence="2">JCM 3313</strain>
    </source>
</reference>
<name>A0A918EEA6_9PSEU</name>
<comment type="caution">
    <text evidence="2">The sequence shown here is derived from an EMBL/GenBank/DDBJ whole genome shotgun (WGS) entry which is preliminary data.</text>
</comment>
<organism evidence="2 3">
    <name type="scientific">Saccharothrix coeruleofusca</name>
    <dbReference type="NCBI Taxonomy" id="33919"/>
    <lineage>
        <taxon>Bacteria</taxon>
        <taxon>Bacillati</taxon>
        <taxon>Actinomycetota</taxon>
        <taxon>Actinomycetes</taxon>
        <taxon>Pseudonocardiales</taxon>
        <taxon>Pseudonocardiaceae</taxon>
        <taxon>Saccharothrix</taxon>
    </lineage>
</organism>
<dbReference type="AlphaFoldDB" id="A0A918EEA6"/>
<dbReference type="GO" id="GO:0003676">
    <property type="term" value="F:nucleic acid binding"/>
    <property type="evidence" value="ECO:0007669"/>
    <property type="project" value="InterPro"/>
</dbReference>
<proteinExistence type="predicted"/>
<reference evidence="2" key="2">
    <citation type="submission" date="2020-09" db="EMBL/GenBank/DDBJ databases">
        <authorList>
            <person name="Sun Q."/>
            <person name="Ohkuma M."/>
        </authorList>
    </citation>
    <scope>NUCLEOTIDE SEQUENCE</scope>
    <source>
        <strain evidence="2">JCM 3313</strain>
    </source>
</reference>
<dbReference type="InterPro" id="IPR036397">
    <property type="entry name" value="RNaseH_sf"/>
</dbReference>
<dbReference type="InterPro" id="IPR038717">
    <property type="entry name" value="Tc1-like_DDE_dom"/>
</dbReference>
<evidence type="ECO:0000259" key="1">
    <source>
        <dbReference type="Pfam" id="PF13358"/>
    </source>
</evidence>
<dbReference type="Pfam" id="PF13358">
    <property type="entry name" value="DDE_3"/>
    <property type="match status" value="1"/>
</dbReference>
<sequence length="100" mass="10968">MLIWDNLSAHLSGKTLQYTKDNTAWLTVVQLPAYAPDLNPTEGVWAHLKNTSLANLAARSLPELTHAARRGLRHIQRHPALLAGFLTHTGLTLDPTPSTP</sequence>
<gene>
    <name evidence="2" type="ORF">GCM10010185_24230</name>
</gene>
<evidence type="ECO:0000313" key="2">
    <source>
        <dbReference type="EMBL" id="GGP50961.1"/>
    </source>
</evidence>
<dbReference type="Proteomes" id="UP000639606">
    <property type="component" value="Unassembled WGS sequence"/>
</dbReference>
<feature type="domain" description="Tc1-like transposase DDE" evidence="1">
    <location>
        <begin position="1"/>
        <end position="64"/>
    </location>
</feature>
<keyword evidence="3" id="KW-1185">Reference proteome</keyword>
<evidence type="ECO:0000313" key="3">
    <source>
        <dbReference type="Proteomes" id="UP000639606"/>
    </source>
</evidence>
<dbReference type="Gene3D" id="3.30.420.10">
    <property type="entry name" value="Ribonuclease H-like superfamily/Ribonuclease H"/>
    <property type="match status" value="1"/>
</dbReference>
<protein>
    <recommendedName>
        <fullName evidence="1">Tc1-like transposase DDE domain-containing protein</fullName>
    </recommendedName>
</protein>
<dbReference type="EMBL" id="BMRG01000003">
    <property type="protein sequence ID" value="GGP50961.1"/>
    <property type="molecule type" value="Genomic_DNA"/>
</dbReference>
<dbReference type="RefSeq" id="WP_229795475.1">
    <property type="nucleotide sequence ID" value="NZ_BMRG01000003.1"/>
</dbReference>
<accession>A0A918EEA6</accession>